<dbReference type="KEGG" id="cbr:CBG_13129"/>
<dbReference type="CTD" id="8588734"/>
<reference evidence="2 3" key="1">
    <citation type="journal article" date="2003" name="PLoS Biol.">
        <title>The genome sequence of Caenorhabditis briggsae: a platform for comparative genomics.</title>
        <authorList>
            <person name="Stein L.D."/>
            <person name="Bao Z."/>
            <person name="Blasiar D."/>
            <person name="Blumenthal T."/>
            <person name="Brent M.R."/>
            <person name="Chen N."/>
            <person name="Chinwalla A."/>
            <person name="Clarke L."/>
            <person name="Clee C."/>
            <person name="Coghlan A."/>
            <person name="Coulson A."/>
            <person name="D'Eustachio P."/>
            <person name="Fitch D.H."/>
            <person name="Fulton L.A."/>
            <person name="Fulton R.E."/>
            <person name="Griffiths-Jones S."/>
            <person name="Harris T.W."/>
            <person name="Hillier L.W."/>
            <person name="Kamath R."/>
            <person name="Kuwabara P.E."/>
            <person name="Mardis E.R."/>
            <person name="Marra M.A."/>
            <person name="Miner T.L."/>
            <person name="Minx P."/>
            <person name="Mullikin J.C."/>
            <person name="Plumb R.W."/>
            <person name="Rogers J."/>
            <person name="Schein J.E."/>
            <person name="Sohrmann M."/>
            <person name="Spieth J."/>
            <person name="Stajich J.E."/>
            <person name="Wei C."/>
            <person name="Willey D."/>
            <person name="Wilson R.K."/>
            <person name="Durbin R."/>
            <person name="Waterston R.H."/>
        </authorList>
    </citation>
    <scope>NUCLEOTIDE SEQUENCE [LARGE SCALE GENOMIC DNA]</scope>
    <source>
        <strain evidence="2 3">AF16</strain>
    </source>
</reference>
<dbReference type="InterPro" id="IPR016024">
    <property type="entry name" value="ARM-type_fold"/>
</dbReference>
<dbReference type="SUPFAM" id="SSF48371">
    <property type="entry name" value="ARM repeat"/>
    <property type="match status" value="1"/>
</dbReference>
<proteinExistence type="predicted"/>
<sequence length="1142" mass="131183">MSSADHLGNLFSFNKQSDEEDSFDDPVPGLKPPEEEDNESLEDDSDEVITQQPLRDLDLAEEDFNLLTIENVPLNVLKLRIGRVIAEVLYRGEPAAMALFDVANKIVFQSTMMDAKRNAVIETIICGLTRMIFDNRERAERVDQAENVLMLFVAKLSIKNKSIKCSDLFFQLILLIDRLFLHVDSNVRSRVNLLIAYLVEEANRYSEIMREHGDNVFLFTDENPTEEEEMIPNGVRKRWVMKLAKSLLDKSPQVRCKAVVALSLWDHDIVIKSTNGEELTVNDLIWKSVHDVDESVRISAARRVHIVDEKEINKCIDYVERSKDTRVRQEIINRLASDVHLFSYSDEQRYRLVNLLNDSDNARVQDVIHQRLVESWMKVAGEEIISPSVFPPSQPNHEIPNEFPSIILQYLDPFVDPDAVYIFLKFAIIRFTNKVSGKASDHIDVEEFMKACLKIPSEDSECIGLMRRTTFRLVSEDTENSIEELNITFLRIFVTRCCLDVVFDSVKGRLDAEHLRNRALMFFLPDVTTFVEELRHLCFTHFKEDADDRRELLLYNIIHLINKSVKYGNVSDDRITYKNVLMELLASPTLQFSNPSVSTMVTTCIDLCKNGEETEDICNWFCETASQLMMYESEQFDRENPKLETAMENDTVLDRMYLRGATMLLATCKHEEIETPTSSMTSLFKSIIPALLGNENKGIQKIGLELIGYATSIDFVNCEPYIKLTQLLIHRDDEVLKSTGLHTLARVIKRHGFPKTAQAIFQEQHQSEEECQNELAKLFETSLVTLRGMVLVQTVQDYLSMLSYGRFAWPKLHCALLLIIFQNRNSDLPLVKIFKSYCKKAIRSDFTRSVVRQLVSYLKISNSRMNLMLGFVRSIDIISKSSEHDANLNIMEMTEQVCEAISCVPTIGDENDELLKQNEKKEKHLEVELANKMVSRAVAFPSAWFIRHVFTAMSTSLRLEGVPMDKLDDLHNRLVDSYTVMGRCKYQGFAKVMREVRFNSGKTTQIAFKRFLTQCEKVISLHESMKALKSGIALKKVKTEPIDGSSVVGSSSSSSVGKRKKEKKHAWDEDELKEDPDDSFEVRVSLYSLLKISNFQYFPKSTRTRKRQITSNETVLFKKTKMLSDEEGEEKEAIHIDDSFEL</sequence>
<dbReference type="Proteomes" id="UP000008549">
    <property type="component" value="Unassembled WGS sequence"/>
</dbReference>
<feature type="region of interest" description="Disordered" evidence="1">
    <location>
        <begin position="1042"/>
        <end position="1070"/>
    </location>
</feature>
<dbReference type="InParanoid" id="A8XH47"/>
<feature type="region of interest" description="Disordered" evidence="1">
    <location>
        <begin position="1"/>
        <end position="48"/>
    </location>
</feature>
<protein>
    <submittedName>
        <fullName evidence="2">Protein CBG13129</fullName>
    </submittedName>
</protein>
<dbReference type="RefSeq" id="XP_045095068.1">
    <property type="nucleotide sequence ID" value="XM_045242133.1"/>
</dbReference>
<feature type="compositionally biased region" description="Low complexity" evidence="1">
    <location>
        <begin position="1044"/>
        <end position="1056"/>
    </location>
</feature>
<gene>
    <name evidence="2 4" type="ORF">CBG13129</name>
    <name evidence="2" type="ORF">CBG_13129</name>
</gene>
<evidence type="ECO:0000313" key="3">
    <source>
        <dbReference type="Proteomes" id="UP000008549"/>
    </source>
</evidence>
<dbReference type="EMBL" id="HE601401">
    <property type="protein sequence ID" value="CAP31971.2"/>
    <property type="molecule type" value="Genomic_DNA"/>
</dbReference>
<organism evidence="2 3">
    <name type="scientific">Caenorhabditis briggsae</name>
    <dbReference type="NCBI Taxonomy" id="6238"/>
    <lineage>
        <taxon>Eukaryota</taxon>
        <taxon>Metazoa</taxon>
        <taxon>Ecdysozoa</taxon>
        <taxon>Nematoda</taxon>
        <taxon>Chromadorea</taxon>
        <taxon>Rhabditida</taxon>
        <taxon>Rhabditina</taxon>
        <taxon>Rhabditomorpha</taxon>
        <taxon>Rhabditoidea</taxon>
        <taxon>Rhabditidae</taxon>
        <taxon>Peloderinae</taxon>
        <taxon>Caenorhabditis</taxon>
    </lineage>
</organism>
<dbReference type="OMA" id="QFFLISC"/>
<dbReference type="WormBase" id="CBG13129">
    <property type="protein sequence ID" value="CBP38998"/>
    <property type="gene ID" value="WBGene00033941"/>
</dbReference>
<reference evidence="2 3" key="2">
    <citation type="journal article" date="2011" name="PLoS Genet.">
        <title>Caenorhabditis briggsae recombinant inbred line genotypes reveal inter-strain incompatibility and the evolution of recombination.</title>
        <authorList>
            <person name="Ross J.A."/>
            <person name="Koboldt D.C."/>
            <person name="Staisch J.E."/>
            <person name="Chamberlin H.M."/>
            <person name="Gupta B.P."/>
            <person name="Miller R.D."/>
            <person name="Baird S.E."/>
            <person name="Haag E.S."/>
        </authorList>
    </citation>
    <scope>NUCLEOTIDE SEQUENCE [LARGE SCALE GENOMIC DNA]</scope>
    <source>
        <strain evidence="2 3">AF16</strain>
    </source>
</reference>
<dbReference type="InterPro" id="IPR011989">
    <property type="entry name" value="ARM-like"/>
</dbReference>
<dbReference type="HOGENOM" id="CLU_280934_0_0_1"/>
<evidence type="ECO:0000256" key="1">
    <source>
        <dbReference type="SAM" id="MobiDB-lite"/>
    </source>
</evidence>
<evidence type="ECO:0000313" key="4">
    <source>
        <dbReference type="WormBase" id="CBG13129"/>
    </source>
</evidence>
<feature type="compositionally biased region" description="Acidic residues" evidence="1">
    <location>
        <begin position="34"/>
        <end position="47"/>
    </location>
</feature>
<dbReference type="GeneID" id="8588734"/>
<keyword evidence="3" id="KW-1185">Reference proteome</keyword>
<dbReference type="eggNOG" id="ENOG502R16V">
    <property type="taxonomic scope" value="Eukaryota"/>
</dbReference>
<evidence type="ECO:0000313" key="2">
    <source>
        <dbReference type="EMBL" id="CAP31971.2"/>
    </source>
</evidence>
<dbReference type="AlphaFoldDB" id="A8XH47"/>
<dbReference type="Gene3D" id="1.25.10.10">
    <property type="entry name" value="Leucine-rich Repeat Variant"/>
    <property type="match status" value="1"/>
</dbReference>
<name>A8XH47_CAEBR</name>
<dbReference type="STRING" id="6238.A8XH47"/>
<accession>A8XH47</accession>
<dbReference type="FunCoup" id="A8XH47">
    <property type="interactions" value="137"/>
</dbReference>